<evidence type="ECO:0000259" key="4">
    <source>
        <dbReference type="PROSITE" id="PS50075"/>
    </source>
</evidence>
<dbReference type="GO" id="GO:0005829">
    <property type="term" value="C:cytosol"/>
    <property type="evidence" value="ECO:0007669"/>
    <property type="project" value="TreeGrafter"/>
</dbReference>
<comment type="cofactor">
    <cofactor evidence="1">
        <name>pantetheine 4'-phosphate</name>
        <dbReference type="ChEBI" id="CHEBI:47942"/>
    </cofactor>
</comment>
<dbReference type="PROSITE" id="PS50075">
    <property type="entry name" value="CARRIER"/>
    <property type="match status" value="1"/>
</dbReference>
<dbReference type="Gene3D" id="2.30.38.10">
    <property type="entry name" value="Luciferase, Domain 3"/>
    <property type="match status" value="1"/>
</dbReference>
<dbReference type="SMART" id="SM00823">
    <property type="entry name" value="PKS_PP"/>
    <property type="match status" value="1"/>
</dbReference>
<dbReference type="InterPro" id="IPR023213">
    <property type="entry name" value="CAT-like_dom_sf"/>
</dbReference>
<reference evidence="5 6" key="1">
    <citation type="submission" date="2018-05" db="EMBL/GenBank/DDBJ databases">
        <title>Streptomyces venezuelae.</title>
        <authorList>
            <person name="Kim W."/>
            <person name="Lee N."/>
            <person name="Cho B.-K."/>
        </authorList>
    </citation>
    <scope>NUCLEOTIDE SEQUENCE [LARGE SCALE GENOMIC DNA]</scope>
    <source>
        <strain evidence="5 6">ATCC 14583</strain>
    </source>
</reference>
<dbReference type="GO" id="GO:0043041">
    <property type="term" value="P:amino acid activation for nonribosomal peptide biosynthetic process"/>
    <property type="evidence" value="ECO:0007669"/>
    <property type="project" value="TreeGrafter"/>
</dbReference>
<dbReference type="AlphaFoldDB" id="A0A5P2BFN1"/>
<dbReference type="InterPro" id="IPR010071">
    <property type="entry name" value="AA_adenyl_dom"/>
</dbReference>
<dbReference type="Pfam" id="PF00501">
    <property type="entry name" value="AMP-binding"/>
    <property type="match status" value="1"/>
</dbReference>
<dbReference type="GO" id="GO:0044550">
    <property type="term" value="P:secondary metabolite biosynthetic process"/>
    <property type="evidence" value="ECO:0007669"/>
    <property type="project" value="UniProtKB-ARBA"/>
</dbReference>
<dbReference type="InterPro" id="IPR009081">
    <property type="entry name" value="PP-bd_ACP"/>
</dbReference>
<dbReference type="Gene3D" id="3.30.300.30">
    <property type="match status" value="1"/>
</dbReference>
<dbReference type="FunFam" id="3.30.300.30:FF:000010">
    <property type="entry name" value="Enterobactin synthetase component F"/>
    <property type="match status" value="1"/>
</dbReference>
<dbReference type="Gene3D" id="3.40.50.980">
    <property type="match status" value="2"/>
</dbReference>
<dbReference type="InterPro" id="IPR020806">
    <property type="entry name" value="PKS_PP-bd"/>
</dbReference>
<sequence length="1115" mass="120793">MSELVKRLAKLPEGRRAAFLAQLRSGAGKPAQDTLVPRDATGPARLSYAQETLWFIDRLAPGRATYNVASGYRIRGALDTDALGRALRTLVARHETLRTALADTHTGVVQSVLATDDPRVRDAVTVHDLSAAGEEAREETARSFAAERARVPFVLTEGPLWRADLARLGDDDHLLVFVVHHVVFDGWSSGVFSKELSAAYAAETTGQAAALEPLPVQYGDYAEWQRRRLTGDTYDELAAYWRETLAGASHLELPADRPRPPEVTYDGTYLRRNLAPELTASVAGLARSHGVTPYVVHLAAFLLLMHRHTGQDDLVVGTPTANRDQLELEELIGFFVNMLPLRTDLKGDPSFRTLLDRVGDVTREAFAHGELPFEKIVEVARPRRDPSRSPLFGVVFALHNTADDGLSLGGLDVRQESLDAGTSRFELSWNVSVRPQGTVLEAEFNTDLLDPETVEALLVQYEHVLTAVLADPELTVTGAPLLTAEDREDMLTRWNGPALPVPDLSVPAAFERRVRAAPHTVALVAGAERLTYDELDRRANRLARVLVARGAAPGERVALCLRRTPDLVVSILAVLKTGAAYVPVDPGYPTARMAAILDDATPVTVVAHAECAAGLPGDRGDVLVLDEQPQASQDDSGLGIAVSPRDVAYVLYTSGTTGRPKGVLIEHHSVVGFVEAMRDLFDLTPDDRVLGYASANFDVSVGEMFNALLTGAQLHLVPDEVRLDVILLQELLEKERISLVDLPPAVLALLEPDRLPDLRIVFVGGEAFPGELVNRWNRDGHRFFNGYGPTECTVTMVVHECPGQWDASPPIGLPIANHVAHVVDERLEPVPFGVVGELLVGGEGLTRGYLGAPELTREKVIADPFGSTADGRLYHTGDLVRRRRDGSLVFVGRKDQQVKIRGLRIELGDVEAATATCPGVGQVAVVPWTDPHGERHLVAYTAPAAGAAVDPAAVRAHTAAQLPAYMVPSYFVVLPTLPLTVSGKVDHRALPAPDPDAGVAGGDTPPRTETERILAEEVFAQVLRLDRVGVHDDFFAIGGNSLQAAQLMTLLTERCQVRVPLSDFFRSPTVAHLAEAVDRLRTPTADDDDLLALIESMSDDDAARWTDGQGHAGRA</sequence>
<dbReference type="OrthoDB" id="2472181at2"/>
<protein>
    <submittedName>
        <fullName evidence="5">Non-ribosomal peptide synthetase</fullName>
    </submittedName>
</protein>
<accession>A0A5P2BFN1</accession>
<dbReference type="PANTHER" id="PTHR45527">
    <property type="entry name" value="NONRIBOSOMAL PEPTIDE SYNTHETASE"/>
    <property type="match status" value="1"/>
</dbReference>
<dbReference type="InterPro" id="IPR000873">
    <property type="entry name" value="AMP-dep_synth/lig_dom"/>
</dbReference>
<dbReference type="Proteomes" id="UP000323046">
    <property type="component" value="Chromosome"/>
</dbReference>
<name>A0A5P2BFN1_STRVZ</name>
<dbReference type="Gene3D" id="3.40.50.1820">
    <property type="entry name" value="alpha/beta hydrolase"/>
    <property type="match status" value="1"/>
</dbReference>
<dbReference type="FunFam" id="3.40.50.980:FF:000001">
    <property type="entry name" value="Non-ribosomal peptide synthetase"/>
    <property type="match status" value="1"/>
</dbReference>
<dbReference type="FunFam" id="3.40.50.12780:FF:000012">
    <property type="entry name" value="Non-ribosomal peptide synthetase"/>
    <property type="match status" value="1"/>
</dbReference>
<dbReference type="GO" id="GO:0031177">
    <property type="term" value="F:phosphopantetheine binding"/>
    <property type="evidence" value="ECO:0007669"/>
    <property type="project" value="InterPro"/>
</dbReference>
<evidence type="ECO:0000313" key="6">
    <source>
        <dbReference type="Proteomes" id="UP000323046"/>
    </source>
</evidence>
<dbReference type="CDD" id="cd05930">
    <property type="entry name" value="A_NRPS"/>
    <property type="match status" value="1"/>
</dbReference>
<keyword evidence="2" id="KW-0596">Phosphopantetheine</keyword>
<dbReference type="SUPFAM" id="SSF47336">
    <property type="entry name" value="ACP-like"/>
    <property type="match status" value="1"/>
</dbReference>
<dbReference type="InterPro" id="IPR001242">
    <property type="entry name" value="Condensation_dom"/>
</dbReference>
<dbReference type="InterPro" id="IPR025110">
    <property type="entry name" value="AMP-bd_C"/>
</dbReference>
<evidence type="ECO:0000313" key="5">
    <source>
        <dbReference type="EMBL" id="QES29244.1"/>
    </source>
</evidence>
<dbReference type="NCBIfam" id="TIGR01733">
    <property type="entry name" value="AA-adenyl-dom"/>
    <property type="match status" value="1"/>
</dbReference>
<organism evidence="5 6">
    <name type="scientific">Streptomyces venezuelae</name>
    <dbReference type="NCBI Taxonomy" id="54571"/>
    <lineage>
        <taxon>Bacteria</taxon>
        <taxon>Bacillati</taxon>
        <taxon>Actinomycetota</taxon>
        <taxon>Actinomycetes</taxon>
        <taxon>Kitasatosporales</taxon>
        <taxon>Streptomycetaceae</taxon>
        <taxon>Streptomyces</taxon>
    </lineage>
</organism>
<dbReference type="SUPFAM" id="SSF56801">
    <property type="entry name" value="Acetyl-CoA synthetase-like"/>
    <property type="match status" value="1"/>
</dbReference>
<dbReference type="Gene3D" id="3.30.559.30">
    <property type="entry name" value="Nonribosomal peptide synthetase, condensation domain"/>
    <property type="match status" value="1"/>
</dbReference>
<dbReference type="SUPFAM" id="SSF52777">
    <property type="entry name" value="CoA-dependent acyltransferases"/>
    <property type="match status" value="2"/>
</dbReference>
<dbReference type="InterPro" id="IPR029058">
    <property type="entry name" value="AB_hydrolase_fold"/>
</dbReference>
<dbReference type="GO" id="GO:0003824">
    <property type="term" value="F:catalytic activity"/>
    <property type="evidence" value="ECO:0007669"/>
    <property type="project" value="InterPro"/>
</dbReference>
<evidence type="ECO:0000256" key="2">
    <source>
        <dbReference type="ARBA" id="ARBA00022450"/>
    </source>
</evidence>
<dbReference type="Pfam" id="PF13193">
    <property type="entry name" value="AMP-binding_C"/>
    <property type="match status" value="1"/>
</dbReference>
<dbReference type="PANTHER" id="PTHR45527:SF1">
    <property type="entry name" value="FATTY ACID SYNTHASE"/>
    <property type="match status" value="1"/>
</dbReference>
<evidence type="ECO:0000256" key="3">
    <source>
        <dbReference type="ARBA" id="ARBA00022553"/>
    </source>
</evidence>
<feature type="domain" description="Carrier" evidence="4">
    <location>
        <begin position="1005"/>
        <end position="1081"/>
    </location>
</feature>
<dbReference type="CDD" id="cd19531">
    <property type="entry name" value="LCL_NRPS-like"/>
    <property type="match status" value="1"/>
</dbReference>
<dbReference type="Pfam" id="PF00550">
    <property type="entry name" value="PP-binding"/>
    <property type="match status" value="1"/>
</dbReference>
<dbReference type="GO" id="GO:0008610">
    <property type="term" value="P:lipid biosynthetic process"/>
    <property type="evidence" value="ECO:0007669"/>
    <property type="project" value="UniProtKB-ARBA"/>
</dbReference>
<gene>
    <name evidence="5" type="ORF">DEJ47_24935</name>
</gene>
<evidence type="ECO:0000256" key="1">
    <source>
        <dbReference type="ARBA" id="ARBA00001957"/>
    </source>
</evidence>
<dbReference type="InterPro" id="IPR045851">
    <property type="entry name" value="AMP-bd_C_sf"/>
</dbReference>
<dbReference type="PROSITE" id="PS00455">
    <property type="entry name" value="AMP_BINDING"/>
    <property type="match status" value="1"/>
</dbReference>
<keyword evidence="6" id="KW-1185">Reference proteome</keyword>
<dbReference type="Pfam" id="PF00668">
    <property type="entry name" value="Condensation"/>
    <property type="match status" value="1"/>
</dbReference>
<dbReference type="InterPro" id="IPR036736">
    <property type="entry name" value="ACP-like_sf"/>
</dbReference>
<dbReference type="RefSeq" id="WP_150171798.1">
    <property type="nucleotide sequence ID" value="NZ_CP029193.1"/>
</dbReference>
<dbReference type="EMBL" id="CP029193">
    <property type="protein sequence ID" value="QES29244.1"/>
    <property type="molecule type" value="Genomic_DNA"/>
</dbReference>
<keyword evidence="3" id="KW-0597">Phosphoprotein</keyword>
<dbReference type="InterPro" id="IPR020845">
    <property type="entry name" value="AMP-binding_CS"/>
</dbReference>
<dbReference type="GO" id="GO:0017000">
    <property type="term" value="P:antibiotic biosynthetic process"/>
    <property type="evidence" value="ECO:0007669"/>
    <property type="project" value="UniProtKB-ARBA"/>
</dbReference>
<proteinExistence type="predicted"/>
<dbReference type="Gene3D" id="3.30.559.10">
    <property type="entry name" value="Chloramphenicol acetyltransferase-like domain"/>
    <property type="match status" value="1"/>
</dbReference>